<feature type="region of interest" description="Disordered" evidence="5">
    <location>
        <begin position="364"/>
        <end position="483"/>
    </location>
</feature>
<dbReference type="OMA" id="WDNYDPR"/>
<feature type="domain" description="ZZ-type" evidence="6">
    <location>
        <begin position="491"/>
        <end position="529"/>
    </location>
</feature>
<comment type="similarity">
    <text evidence="1">Belongs to the KRI1 family.</text>
</comment>
<proteinExistence type="inferred from homology"/>
<dbReference type="Proteomes" id="UP000041254">
    <property type="component" value="Unassembled WGS sequence"/>
</dbReference>
<dbReference type="PhylomeDB" id="A0A0G4EGA1"/>
<dbReference type="FunCoup" id="A0A0G4EGA1">
    <property type="interactions" value="88"/>
</dbReference>
<dbReference type="InParanoid" id="A0A0G4EGA1"/>
<dbReference type="InterPro" id="IPR043145">
    <property type="entry name" value="Znf_ZZ_sf"/>
</dbReference>
<dbReference type="CDD" id="cd02249">
    <property type="entry name" value="ZZ"/>
    <property type="match status" value="1"/>
</dbReference>
<dbReference type="InterPro" id="IPR018034">
    <property type="entry name" value="Kri1"/>
</dbReference>
<evidence type="ECO:0000256" key="2">
    <source>
        <dbReference type="ARBA" id="ARBA00022723"/>
    </source>
</evidence>
<dbReference type="Gene3D" id="3.30.60.90">
    <property type="match status" value="1"/>
</dbReference>
<dbReference type="InterPro" id="IPR024626">
    <property type="entry name" value="Kri1-like_C"/>
</dbReference>
<dbReference type="Pfam" id="PF12936">
    <property type="entry name" value="Kri1_C"/>
    <property type="match status" value="1"/>
</dbReference>
<feature type="domain" description="Kri1-like C-terminal" evidence="7">
    <location>
        <begin position="559"/>
        <end position="628"/>
    </location>
</feature>
<dbReference type="VEuPathDB" id="CryptoDB:Vbra_11574"/>
<feature type="compositionally biased region" description="Polar residues" evidence="5">
    <location>
        <begin position="637"/>
        <end position="650"/>
    </location>
</feature>
<dbReference type="SUPFAM" id="SSF57850">
    <property type="entry name" value="RING/U-box"/>
    <property type="match status" value="1"/>
</dbReference>
<evidence type="ECO:0000256" key="1">
    <source>
        <dbReference type="ARBA" id="ARBA00007473"/>
    </source>
</evidence>
<dbReference type="OrthoDB" id="10252032at2759"/>
<evidence type="ECO:0000313" key="9">
    <source>
        <dbReference type="Proteomes" id="UP000041254"/>
    </source>
</evidence>
<dbReference type="GO" id="GO:0008270">
    <property type="term" value="F:zinc ion binding"/>
    <property type="evidence" value="ECO:0007669"/>
    <property type="project" value="UniProtKB-KW"/>
</dbReference>
<dbReference type="PANTHER" id="PTHR14490">
    <property type="entry name" value="ZINC FINGER, ZZ TYPE"/>
    <property type="match status" value="1"/>
</dbReference>
<reference evidence="8 9" key="1">
    <citation type="submission" date="2014-11" db="EMBL/GenBank/DDBJ databases">
        <authorList>
            <person name="Zhu J."/>
            <person name="Qi W."/>
            <person name="Song R."/>
        </authorList>
    </citation>
    <scope>NUCLEOTIDE SEQUENCE [LARGE SCALE GENOMIC DNA]</scope>
</reference>
<gene>
    <name evidence="8" type="ORF">Vbra_11574</name>
</gene>
<keyword evidence="2" id="KW-0479">Metal-binding</keyword>
<sequence>MPRPKKKQPRHDILGDADGATDPSDGLRINERYAEQYEVRKRREELSKARKLLEQQDEEDDTSEEEDEDAELLTDKLEGKIFDTLERIKRKDPAIYDAKHTFFSEEDFQQDEQDASAAADKKAKPLTYKDLVRKTLEEGGAEAFTHEEEQIDSRHTEAATNERSYVEEQHELKKAFLDAATKQQDDNDDASGSEEGDLFELKEKSAADKAEEERDYERFLSRESRKGPKDEMQSLSHYWAPDEELDSNEVFLRDYILNRGWLEGNRMPQAKDGDDEDAEEEHLEDVDDFERKYNFRYEEEGGGQIESHPRFPEASVRRRDDKRKQQRAQKKQRKQEEKVRRDEELKRLKNLKKQEIQERLRQITQITGNKDADVSGIDLESDWDEAQHEATMKALFGDDYDDRQEEVPDKQLLQPPSGFDDLLGNSDATKGRKRKRDPHDNTADAADGHEDEAQEWEGEGEGEGEDQGEAPIGDGDAEEQQGEEEVGEWWMCDQCGKGIPAGQKRFDCLTCDNFTLCKVCFRNVRHPHQLVRRKVPQKCHPPADMKGVERVPAAVKGAMDDVMDEYFQLDYEDIIGGDLPTRFKYEKVHPESHGLTVRDILYKDDKELNQVVSLKKLATYRHDLPADRQRQGKNRWFQGSSRKPRQQQQQHGRDAPAKHSSRPPTAGPPHHKKKRKQGEERPQEAGKMDNEMTSKGVTRSRLEAYGIKEDKVKKKKRKRPKRQQDTQETV</sequence>
<evidence type="ECO:0000256" key="3">
    <source>
        <dbReference type="ARBA" id="ARBA00022771"/>
    </source>
</evidence>
<feature type="compositionally biased region" description="Acidic residues" evidence="5">
    <location>
        <begin position="449"/>
        <end position="468"/>
    </location>
</feature>
<feature type="compositionally biased region" description="Basic and acidic residues" evidence="5">
    <location>
        <begin position="199"/>
        <end position="232"/>
    </location>
</feature>
<dbReference type="GO" id="GO:0030686">
    <property type="term" value="C:90S preribosome"/>
    <property type="evidence" value="ECO:0007669"/>
    <property type="project" value="TreeGrafter"/>
</dbReference>
<feature type="compositionally biased region" description="Acidic residues" evidence="5">
    <location>
        <begin position="55"/>
        <end position="72"/>
    </location>
</feature>
<dbReference type="InterPro" id="IPR000433">
    <property type="entry name" value="Znf_ZZ"/>
</dbReference>
<feature type="region of interest" description="Disordered" evidence="5">
    <location>
        <begin position="51"/>
        <end position="72"/>
    </location>
</feature>
<feature type="compositionally biased region" description="Basic and acidic residues" evidence="5">
    <location>
        <begin position="677"/>
        <end position="692"/>
    </location>
</feature>
<name>A0A0G4EGA1_VITBC</name>
<feature type="compositionally biased region" description="Basic and acidic residues" evidence="5">
    <location>
        <begin position="164"/>
        <end position="176"/>
    </location>
</feature>
<dbReference type="STRING" id="1169540.A0A0G4EGA1"/>
<keyword evidence="9" id="KW-1185">Reference proteome</keyword>
<dbReference type="GO" id="GO:0005730">
    <property type="term" value="C:nucleolus"/>
    <property type="evidence" value="ECO:0007669"/>
    <property type="project" value="TreeGrafter"/>
</dbReference>
<feature type="region of interest" description="Disordered" evidence="5">
    <location>
        <begin position="262"/>
        <end position="342"/>
    </location>
</feature>
<evidence type="ECO:0000313" key="8">
    <source>
        <dbReference type="EMBL" id="CEL94483.1"/>
    </source>
</evidence>
<feature type="compositionally biased region" description="Basic and acidic residues" evidence="5">
    <location>
        <begin position="307"/>
        <end position="323"/>
    </location>
</feature>
<dbReference type="PANTHER" id="PTHR14490:SF5">
    <property type="entry name" value="PROTEIN KRI1 HOMOLOG"/>
    <property type="match status" value="1"/>
</dbReference>
<evidence type="ECO:0000259" key="6">
    <source>
        <dbReference type="Pfam" id="PF00569"/>
    </source>
</evidence>
<protein>
    <submittedName>
        <fullName evidence="8">Uncharacterized protein</fullName>
    </submittedName>
</protein>
<dbReference type="Pfam" id="PF00569">
    <property type="entry name" value="ZZ"/>
    <property type="match status" value="1"/>
</dbReference>
<evidence type="ECO:0000256" key="5">
    <source>
        <dbReference type="SAM" id="MobiDB-lite"/>
    </source>
</evidence>
<organism evidence="8 9">
    <name type="scientific">Vitrella brassicaformis (strain CCMP3155)</name>
    <dbReference type="NCBI Taxonomy" id="1169540"/>
    <lineage>
        <taxon>Eukaryota</taxon>
        <taxon>Sar</taxon>
        <taxon>Alveolata</taxon>
        <taxon>Colpodellida</taxon>
        <taxon>Vitrellaceae</taxon>
        <taxon>Vitrella</taxon>
    </lineage>
</organism>
<keyword evidence="3" id="KW-0863">Zinc-finger</keyword>
<feature type="compositionally biased region" description="Acidic residues" evidence="5">
    <location>
        <begin position="186"/>
        <end position="198"/>
    </location>
</feature>
<dbReference type="GO" id="GO:0000447">
    <property type="term" value="P:endonucleolytic cleavage in ITS1 to separate SSU-rRNA from 5.8S rRNA and LSU-rRNA from tricistronic rRNA transcript (SSU-rRNA, 5.8S rRNA, LSU-rRNA)"/>
    <property type="evidence" value="ECO:0007669"/>
    <property type="project" value="TreeGrafter"/>
</dbReference>
<accession>A0A0G4EGA1</accession>
<feature type="compositionally biased region" description="Basic and acidic residues" evidence="5">
    <location>
        <begin position="700"/>
        <end position="712"/>
    </location>
</feature>
<feature type="compositionally biased region" description="Basic and acidic residues" evidence="5">
    <location>
        <begin position="437"/>
        <end position="448"/>
    </location>
</feature>
<feature type="compositionally biased region" description="Acidic residues" evidence="5">
    <location>
        <begin position="273"/>
        <end position="288"/>
    </location>
</feature>
<evidence type="ECO:0000259" key="7">
    <source>
        <dbReference type="Pfam" id="PF12936"/>
    </source>
</evidence>
<dbReference type="Pfam" id="PF05178">
    <property type="entry name" value="Kri1"/>
    <property type="match status" value="1"/>
</dbReference>
<dbReference type="EMBL" id="CDMY01000220">
    <property type="protein sequence ID" value="CEL94483.1"/>
    <property type="molecule type" value="Genomic_DNA"/>
</dbReference>
<feature type="region of interest" description="Disordered" evidence="5">
    <location>
        <begin position="141"/>
        <end position="233"/>
    </location>
</feature>
<keyword evidence="4" id="KW-0862">Zinc</keyword>
<feature type="compositionally biased region" description="Basic and acidic residues" evidence="5">
    <location>
        <begin position="144"/>
        <end position="157"/>
    </location>
</feature>
<feature type="compositionally biased region" description="Basic and acidic residues" evidence="5">
    <location>
        <begin position="289"/>
        <end position="299"/>
    </location>
</feature>
<feature type="compositionally biased region" description="Basic residues" evidence="5">
    <location>
        <begin position="324"/>
        <end position="333"/>
    </location>
</feature>
<feature type="region of interest" description="Disordered" evidence="5">
    <location>
        <begin position="1"/>
        <end position="29"/>
    </location>
</feature>
<dbReference type="AlphaFoldDB" id="A0A0G4EGA1"/>
<evidence type="ECO:0000256" key="4">
    <source>
        <dbReference type="ARBA" id="ARBA00022833"/>
    </source>
</evidence>
<feature type="region of interest" description="Disordered" evidence="5">
    <location>
        <begin position="623"/>
        <end position="730"/>
    </location>
</feature>